<comment type="caution">
    <text evidence="2">The sequence shown here is derived from an EMBL/GenBank/DDBJ whole genome shotgun (WGS) entry which is preliminary data.</text>
</comment>
<evidence type="ECO:0000313" key="2">
    <source>
        <dbReference type="EMBL" id="GAA3394288.1"/>
    </source>
</evidence>
<feature type="transmembrane region" description="Helical" evidence="1">
    <location>
        <begin position="43"/>
        <end position="61"/>
    </location>
</feature>
<protein>
    <submittedName>
        <fullName evidence="2">Uncharacterized protein</fullName>
    </submittedName>
</protein>
<reference evidence="3" key="1">
    <citation type="journal article" date="2019" name="Int. J. Syst. Evol. Microbiol.">
        <title>The Global Catalogue of Microorganisms (GCM) 10K type strain sequencing project: providing services to taxonomists for standard genome sequencing and annotation.</title>
        <authorList>
            <consortium name="The Broad Institute Genomics Platform"/>
            <consortium name="The Broad Institute Genome Sequencing Center for Infectious Disease"/>
            <person name="Wu L."/>
            <person name="Ma J."/>
        </authorList>
    </citation>
    <scope>NUCLEOTIDE SEQUENCE [LARGE SCALE GENOMIC DNA]</scope>
    <source>
        <strain evidence="3">JCM 9458</strain>
    </source>
</reference>
<feature type="transmembrane region" description="Helical" evidence="1">
    <location>
        <begin position="12"/>
        <end position="31"/>
    </location>
</feature>
<keyword evidence="1" id="KW-0812">Transmembrane</keyword>
<keyword evidence="1" id="KW-1133">Transmembrane helix</keyword>
<dbReference type="EMBL" id="BAAAYN010000044">
    <property type="protein sequence ID" value="GAA3394288.1"/>
    <property type="molecule type" value="Genomic_DNA"/>
</dbReference>
<organism evidence="2 3">
    <name type="scientific">Cryptosporangium minutisporangium</name>
    <dbReference type="NCBI Taxonomy" id="113569"/>
    <lineage>
        <taxon>Bacteria</taxon>
        <taxon>Bacillati</taxon>
        <taxon>Actinomycetota</taxon>
        <taxon>Actinomycetes</taxon>
        <taxon>Cryptosporangiales</taxon>
        <taxon>Cryptosporangiaceae</taxon>
        <taxon>Cryptosporangium</taxon>
    </lineage>
</organism>
<keyword evidence="3" id="KW-1185">Reference proteome</keyword>
<name>A0ABP6T7I8_9ACTN</name>
<evidence type="ECO:0000313" key="3">
    <source>
        <dbReference type="Proteomes" id="UP001501676"/>
    </source>
</evidence>
<sequence>MRPLGSANSREFPSISASGPGVFLIATITTATKGTAMSVRRTITGVIGASVLVPLAVLSFARPAQAAECTVVRVAPLFGGSITVHAPCSAVRTRVVTRVVNRCAVVSRQHVSWSTSAGRMTSESISRVNCTRR</sequence>
<proteinExistence type="predicted"/>
<dbReference type="Proteomes" id="UP001501676">
    <property type="component" value="Unassembled WGS sequence"/>
</dbReference>
<evidence type="ECO:0000256" key="1">
    <source>
        <dbReference type="SAM" id="Phobius"/>
    </source>
</evidence>
<gene>
    <name evidence="2" type="ORF">GCM10020369_63110</name>
</gene>
<accession>A0ABP6T7I8</accession>
<keyword evidence="1" id="KW-0472">Membrane</keyword>